<dbReference type="Proteomes" id="UP001589709">
    <property type="component" value="Unassembled WGS sequence"/>
</dbReference>
<dbReference type="CDD" id="cd07377">
    <property type="entry name" value="WHTH_GntR"/>
    <property type="match status" value="1"/>
</dbReference>
<dbReference type="EMBL" id="JBHMCY010000055">
    <property type="protein sequence ID" value="MFB9465861.1"/>
    <property type="molecule type" value="Genomic_DNA"/>
</dbReference>
<dbReference type="InterPro" id="IPR000524">
    <property type="entry name" value="Tscrpt_reg_HTH_GntR"/>
</dbReference>
<keyword evidence="2" id="KW-0238">DNA-binding</keyword>
<evidence type="ECO:0000256" key="1">
    <source>
        <dbReference type="ARBA" id="ARBA00023015"/>
    </source>
</evidence>
<dbReference type="PANTHER" id="PTHR43537:SF24">
    <property type="entry name" value="GLUCONATE OPERON TRANSCRIPTIONAL REPRESSOR"/>
    <property type="match status" value="1"/>
</dbReference>
<protein>
    <submittedName>
        <fullName evidence="5">GntR family transcriptional regulator</fullName>
    </submittedName>
</protein>
<sequence>MADVSAVGVRRVKPLSVADQVTNEMRRSILAGDLRPAQELSLREIAGDLGVSVVPVREALRRLEGQGLVVATRGKSATVAPLSREDLRGIYRMRRQIEPEIAGRASLLLTKRDHDRLAEQLAVFGDATLGLDEIYEVHHEFHLGLLRPAATDWDLRILDTLRHAAERYVRLAFGSRDSDPDEPRRREAAHAHLLASMMERDPGSAAHATLIHLDTNEQIALRGLASLLD</sequence>
<dbReference type="SMART" id="SM00895">
    <property type="entry name" value="FCD"/>
    <property type="match status" value="1"/>
</dbReference>
<dbReference type="SUPFAM" id="SSF46785">
    <property type="entry name" value="Winged helix' DNA-binding domain"/>
    <property type="match status" value="1"/>
</dbReference>
<evidence type="ECO:0000259" key="4">
    <source>
        <dbReference type="PROSITE" id="PS50949"/>
    </source>
</evidence>
<dbReference type="Gene3D" id="1.20.120.530">
    <property type="entry name" value="GntR ligand-binding domain-like"/>
    <property type="match status" value="1"/>
</dbReference>
<dbReference type="Gene3D" id="1.10.10.10">
    <property type="entry name" value="Winged helix-like DNA-binding domain superfamily/Winged helix DNA-binding domain"/>
    <property type="match status" value="1"/>
</dbReference>
<dbReference type="PROSITE" id="PS50949">
    <property type="entry name" value="HTH_GNTR"/>
    <property type="match status" value="1"/>
</dbReference>
<evidence type="ECO:0000313" key="6">
    <source>
        <dbReference type="Proteomes" id="UP001589709"/>
    </source>
</evidence>
<proteinExistence type="predicted"/>
<evidence type="ECO:0000256" key="3">
    <source>
        <dbReference type="ARBA" id="ARBA00023163"/>
    </source>
</evidence>
<dbReference type="RefSeq" id="WP_381348681.1">
    <property type="nucleotide sequence ID" value="NZ_JBHMCY010000055.1"/>
</dbReference>
<dbReference type="InterPro" id="IPR036388">
    <property type="entry name" value="WH-like_DNA-bd_sf"/>
</dbReference>
<keyword evidence="6" id="KW-1185">Reference proteome</keyword>
<comment type="caution">
    <text evidence="5">The sequence shown here is derived from an EMBL/GenBank/DDBJ whole genome shotgun (WGS) entry which is preliminary data.</text>
</comment>
<organism evidence="5 6">
    <name type="scientific">Streptomyces cinereospinus</name>
    <dbReference type="NCBI Taxonomy" id="285561"/>
    <lineage>
        <taxon>Bacteria</taxon>
        <taxon>Bacillati</taxon>
        <taxon>Actinomycetota</taxon>
        <taxon>Actinomycetes</taxon>
        <taxon>Kitasatosporales</taxon>
        <taxon>Streptomycetaceae</taxon>
        <taxon>Streptomyces</taxon>
    </lineage>
</organism>
<dbReference type="Pfam" id="PF00392">
    <property type="entry name" value="GntR"/>
    <property type="match status" value="1"/>
</dbReference>
<dbReference type="SMART" id="SM00345">
    <property type="entry name" value="HTH_GNTR"/>
    <property type="match status" value="1"/>
</dbReference>
<dbReference type="InterPro" id="IPR008920">
    <property type="entry name" value="TF_FadR/GntR_C"/>
</dbReference>
<evidence type="ECO:0000256" key="2">
    <source>
        <dbReference type="ARBA" id="ARBA00023125"/>
    </source>
</evidence>
<dbReference type="InterPro" id="IPR011711">
    <property type="entry name" value="GntR_C"/>
</dbReference>
<dbReference type="SUPFAM" id="SSF48008">
    <property type="entry name" value="GntR ligand-binding domain-like"/>
    <property type="match status" value="1"/>
</dbReference>
<name>A0ABV5N6L4_9ACTN</name>
<accession>A0ABV5N6L4</accession>
<dbReference type="Pfam" id="PF07729">
    <property type="entry name" value="FCD"/>
    <property type="match status" value="1"/>
</dbReference>
<feature type="domain" description="HTH gntR-type" evidence="4">
    <location>
        <begin position="15"/>
        <end position="82"/>
    </location>
</feature>
<gene>
    <name evidence="5" type="ORF">ACFF45_24915</name>
</gene>
<keyword evidence="1" id="KW-0805">Transcription regulation</keyword>
<reference evidence="5 6" key="1">
    <citation type="submission" date="2024-09" db="EMBL/GenBank/DDBJ databases">
        <authorList>
            <person name="Sun Q."/>
            <person name="Mori K."/>
        </authorList>
    </citation>
    <scope>NUCLEOTIDE SEQUENCE [LARGE SCALE GENOMIC DNA]</scope>
    <source>
        <strain evidence="5 6">JCM 6917</strain>
    </source>
</reference>
<dbReference type="PANTHER" id="PTHR43537">
    <property type="entry name" value="TRANSCRIPTIONAL REGULATOR, GNTR FAMILY"/>
    <property type="match status" value="1"/>
</dbReference>
<dbReference type="InterPro" id="IPR036390">
    <property type="entry name" value="WH_DNA-bd_sf"/>
</dbReference>
<evidence type="ECO:0000313" key="5">
    <source>
        <dbReference type="EMBL" id="MFB9465861.1"/>
    </source>
</evidence>
<keyword evidence="3" id="KW-0804">Transcription</keyword>